<dbReference type="EMBL" id="JXTC01000237">
    <property type="protein sequence ID" value="PON79130.1"/>
    <property type="molecule type" value="Genomic_DNA"/>
</dbReference>
<evidence type="ECO:0000256" key="7">
    <source>
        <dbReference type="ARBA" id="ARBA00047841"/>
    </source>
</evidence>
<accession>A0A2P5E0P5</accession>
<comment type="pathway">
    <text evidence="1">Phospholipid metabolism; phosphatidylcholine biosynthesis.</text>
</comment>
<comment type="pathway">
    <text evidence="2">Lipid metabolism.</text>
</comment>
<protein>
    <recommendedName>
        <fullName evidence="5">phosphoethanolamine N-methyltransferase</fullName>
        <ecNumber evidence="5">2.1.1.103</ecNumber>
    </recommendedName>
</protein>
<dbReference type="Gene3D" id="3.40.50.150">
    <property type="entry name" value="Vaccinia Virus protein VP39"/>
    <property type="match status" value="1"/>
</dbReference>
<dbReference type="Proteomes" id="UP000237000">
    <property type="component" value="Unassembled WGS sequence"/>
</dbReference>
<dbReference type="GO" id="GO:0032259">
    <property type="term" value="P:methylation"/>
    <property type="evidence" value="ECO:0007669"/>
    <property type="project" value="UniProtKB-KW"/>
</dbReference>
<dbReference type="EC" id="2.1.1.103" evidence="5"/>
<keyword evidence="3 8" id="KW-0489">Methyltransferase</keyword>
<evidence type="ECO:0000256" key="4">
    <source>
        <dbReference type="ARBA" id="ARBA00022679"/>
    </source>
</evidence>
<dbReference type="InterPro" id="IPR029063">
    <property type="entry name" value="SAM-dependent_MTases_sf"/>
</dbReference>
<comment type="caution">
    <text evidence="8">The sequence shown here is derived from an EMBL/GenBank/DDBJ whole genome shotgun (WGS) entry which is preliminary data.</text>
</comment>
<organism evidence="8 9">
    <name type="scientific">Trema orientale</name>
    <name type="common">Charcoal tree</name>
    <name type="synonym">Celtis orientalis</name>
    <dbReference type="NCBI Taxonomy" id="63057"/>
    <lineage>
        <taxon>Eukaryota</taxon>
        <taxon>Viridiplantae</taxon>
        <taxon>Streptophyta</taxon>
        <taxon>Embryophyta</taxon>
        <taxon>Tracheophyta</taxon>
        <taxon>Spermatophyta</taxon>
        <taxon>Magnoliopsida</taxon>
        <taxon>eudicotyledons</taxon>
        <taxon>Gunneridae</taxon>
        <taxon>Pentapetalae</taxon>
        <taxon>rosids</taxon>
        <taxon>fabids</taxon>
        <taxon>Rosales</taxon>
        <taxon>Cannabaceae</taxon>
        <taxon>Trema</taxon>
    </lineage>
</organism>
<dbReference type="AlphaFoldDB" id="A0A2P5E0P5"/>
<dbReference type="SUPFAM" id="SSF53335">
    <property type="entry name" value="S-adenosyl-L-methionine-dependent methyltransferases"/>
    <property type="match status" value="1"/>
</dbReference>
<comment type="catalytic activity">
    <reaction evidence="6">
        <text>N,N-dimethylethanolamine phosphate + S-adenosyl-L-methionine = phosphocholine + S-adenosyl-L-homocysteine + H(+)</text>
        <dbReference type="Rhea" id="RHEA:25325"/>
        <dbReference type="ChEBI" id="CHEBI:15378"/>
        <dbReference type="ChEBI" id="CHEBI:57856"/>
        <dbReference type="ChEBI" id="CHEBI:58641"/>
        <dbReference type="ChEBI" id="CHEBI:59789"/>
        <dbReference type="ChEBI" id="CHEBI:295975"/>
        <dbReference type="EC" id="2.1.1.103"/>
    </reaction>
    <physiologicalReaction direction="left-to-right" evidence="6">
        <dbReference type="Rhea" id="RHEA:25326"/>
    </physiologicalReaction>
</comment>
<dbReference type="GO" id="GO:0000234">
    <property type="term" value="F:phosphoethanolamine N-methyltransferase activity"/>
    <property type="evidence" value="ECO:0007669"/>
    <property type="project" value="UniProtKB-EC"/>
</dbReference>
<dbReference type="PANTHER" id="PTHR44307:SF2">
    <property type="entry name" value="PHOSPHOETHANOLAMINE METHYLTRANSFERASE ISOFORM X1"/>
    <property type="match status" value="1"/>
</dbReference>
<evidence type="ECO:0000313" key="8">
    <source>
        <dbReference type="EMBL" id="PON79130.1"/>
    </source>
</evidence>
<evidence type="ECO:0000313" key="9">
    <source>
        <dbReference type="Proteomes" id="UP000237000"/>
    </source>
</evidence>
<evidence type="ECO:0000256" key="2">
    <source>
        <dbReference type="ARBA" id="ARBA00005189"/>
    </source>
</evidence>
<dbReference type="PANTHER" id="PTHR44307">
    <property type="entry name" value="PHOSPHOETHANOLAMINE METHYLTRANSFERASE"/>
    <property type="match status" value="1"/>
</dbReference>
<evidence type="ECO:0000256" key="6">
    <source>
        <dbReference type="ARBA" id="ARBA00047619"/>
    </source>
</evidence>
<keyword evidence="4 8" id="KW-0808">Transferase</keyword>
<reference evidence="9" key="1">
    <citation type="submission" date="2016-06" db="EMBL/GenBank/DDBJ databases">
        <title>Parallel loss of symbiosis genes in relatives of nitrogen-fixing non-legume Parasponia.</title>
        <authorList>
            <person name="Van Velzen R."/>
            <person name="Holmer R."/>
            <person name="Bu F."/>
            <person name="Rutten L."/>
            <person name="Van Zeijl A."/>
            <person name="Liu W."/>
            <person name="Santuari L."/>
            <person name="Cao Q."/>
            <person name="Sharma T."/>
            <person name="Shen D."/>
            <person name="Roswanjaya Y."/>
            <person name="Wardhani T."/>
            <person name="Kalhor M.S."/>
            <person name="Jansen J."/>
            <person name="Van den Hoogen J."/>
            <person name="Gungor B."/>
            <person name="Hartog M."/>
            <person name="Hontelez J."/>
            <person name="Verver J."/>
            <person name="Yang W.-C."/>
            <person name="Schijlen E."/>
            <person name="Repin R."/>
            <person name="Schilthuizen M."/>
            <person name="Schranz E."/>
            <person name="Heidstra R."/>
            <person name="Miyata K."/>
            <person name="Fedorova E."/>
            <person name="Kohlen W."/>
            <person name="Bisseling T."/>
            <person name="Smit S."/>
            <person name="Geurts R."/>
        </authorList>
    </citation>
    <scope>NUCLEOTIDE SEQUENCE [LARGE SCALE GENOMIC DNA]</scope>
    <source>
        <strain evidence="9">cv. RG33-2</strain>
    </source>
</reference>
<keyword evidence="9" id="KW-1185">Reference proteome</keyword>
<sequence>MASTAAYANGEESEIQKAYWLEHYYADLTVGAMMLDSKASDLDREERPEVLSLLPSYEGKSVVELGAGMGPQKADQVLDVDFIETVIDKNERINGHYKNVNFRYTDVMSPALNMSEGSANNVQWTRLGSSFYRHNL</sequence>
<dbReference type="OrthoDB" id="8300214at2759"/>
<proteinExistence type="predicted"/>
<comment type="catalytic activity">
    <reaction evidence="7">
        <text>N-methylethanolamine phosphate + S-adenosyl-L-methionine = N,N-dimethylethanolamine phosphate + S-adenosyl-L-homocysteine + H(+)</text>
        <dbReference type="Rhea" id="RHEA:25321"/>
        <dbReference type="ChEBI" id="CHEBI:15378"/>
        <dbReference type="ChEBI" id="CHEBI:57781"/>
        <dbReference type="ChEBI" id="CHEBI:57856"/>
        <dbReference type="ChEBI" id="CHEBI:58641"/>
        <dbReference type="ChEBI" id="CHEBI:59789"/>
        <dbReference type="EC" id="2.1.1.103"/>
    </reaction>
    <physiologicalReaction direction="left-to-right" evidence="7">
        <dbReference type="Rhea" id="RHEA:25322"/>
    </physiologicalReaction>
</comment>
<name>A0A2P5E0P5_TREOI</name>
<evidence type="ECO:0000256" key="5">
    <source>
        <dbReference type="ARBA" id="ARBA00035674"/>
    </source>
</evidence>
<dbReference type="InParanoid" id="A0A2P5E0P5"/>
<gene>
    <name evidence="8" type="ORF">TorRG33x02_236420</name>
</gene>
<evidence type="ECO:0000256" key="3">
    <source>
        <dbReference type="ARBA" id="ARBA00022603"/>
    </source>
</evidence>
<evidence type="ECO:0000256" key="1">
    <source>
        <dbReference type="ARBA" id="ARBA00004969"/>
    </source>
</evidence>
<dbReference type="STRING" id="63057.A0A2P5E0P5"/>